<keyword evidence="10" id="KW-1185">Reference proteome</keyword>
<feature type="transmembrane region" description="Helical" evidence="7">
    <location>
        <begin position="323"/>
        <end position="344"/>
    </location>
</feature>
<dbReference type="InterPro" id="IPR010656">
    <property type="entry name" value="DctM"/>
</dbReference>
<evidence type="ECO:0000313" key="9">
    <source>
        <dbReference type="EMBL" id="SFT01284.1"/>
    </source>
</evidence>
<protein>
    <recommendedName>
        <fullName evidence="7">TRAP transporter large permease protein</fullName>
    </recommendedName>
</protein>
<dbReference type="PIRSF" id="PIRSF006066">
    <property type="entry name" value="HI0050"/>
    <property type="match status" value="1"/>
</dbReference>
<evidence type="ECO:0000256" key="5">
    <source>
        <dbReference type="ARBA" id="ARBA00022989"/>
    </source>
</evidence>
<keyword evidence="3 7" id="KW-0997">Cell inner membrane</keyword>
<feature type="domain" description="TRAP C4-dicarboxylate transport system permease DctM subunit" evidence="8">
    <location>
        <begin position="13"/>
        <end position="428"/>
    </location>
</feature>
<accession>A0A1I6UIV7</accession>
<gene>
    <name evidence="9" type="ORF">SAMN04488050_10866</name>
</gene>
<dbReference type="RefSeq" id="WP_092427006.1">
    <property type="nucleotide sequence ID" value="NZ_FNCL01000009.1"/>
</dbReference>
<dbReference type="Proteomes" id="UP000199392">
    <property type="component" value="Unassembled WGS sequence"/>
</dbReference>
<evidence type="ECO:0000256" key="4">
    <source>
        <dbReference type="ARBA" id="ARBA00022692"/>
    </source>
</evidence>
<name>A0A1I6UIV7_9RHOB</name>
<sequence>MSWLEIIALLGGVLAVLFAIGTPVALAFLGANLIGAWLFLGSGAGIEQLVRNASMSVNSFSLVPIPLFVLMGELLFHCGLAYRAIEAIERLLHRLPARLGCVSVVGGTAFAALSGSSIANTALLGGTLSQEMLRRGYSTTLALGPVMAVGGIAVLIPPSTLAVMLGSLSGISITQLLIGGLVPGLLMAALFLLFVILTGHFRPQSAPRDATASSYTLAERIVPFLRDVVPLFGIFVAVIGSMLAGIATPTEAAGLGAFAALIATALYRKLSWAALVKAMTETAKVSVSILFIIVASTTFSQILSFSGATSGMLQLINAVDPTPMTLIVCMLLILLVLGCFIDQISMMMITLPIFMPLAHAAGIEVVWLGLMMLVAIELGMLTPPFGILLMVMQGASRSVPLVSIYKAAAPFILIEIGVLILMLMVPQLTLFLPALVR</sequence>
<evidence type="ECO:0000256" key="6">
    <source>
        <dbReference type="ARBA" id="ARBA00023136"/>
    </source>
</evidence>
<comment type="function">
    <text evidence="7">Part of the tripartite ATP-independent periplasmic (TRAP) transport system.</text>
</comment>
<evidence type="ECO:0000256" key="7">
    <source>
        <dbReference type="RuleBase" id="RU369079"/>
    </source>
</evidence>
<feature type="transmembrane region" description="Helical" evidence="7">
    <location>
        <begin position="228"/>
        <end position="246"/>
    </location>
</feature>
<feature type="transmembrane region" description="Helical" evidence="7">
    <location>
        <begin position="252"/>
        <end position="270"/>
    </location>
</feature>
<comment type="subcellular location">
    <subcellularLocation>
        <location evidence="1 7">Cell inner membrane</location>
        <topology evidence="1 7">Multi-pass membrane protein</topology>
    </subcellularLocation>
</comment>
<comment type="similarity">
    <text evidence="7">Belongs to the TRAP transporter large permease family.</text>
</comment>
<keyword evidence="2" id="KW-1003">Cell membrane</keyword>
<keyword evidence="6 7" id="KW-0472">Membrane</keyword>
<evidence type="ECO:0000259" key="8">
    <source>
        <dbReference type="Pfam" id="PF06808"/>
    </source>
</evidence>
<dbReference type="PANTHER" id="PTHR33362">
    <property type="entry name" value="SIALIC ACID TRAP TRANSPORTER PERMEASE PROTEIN SIAT-RELATED"/>
    <property type="match status" value="1"/>
</dbReference>
<dbReference type="PANTHER" id="PTHR33362:SF5">
    <property type="entry name" value="C4-DICARBOXYLATE TRAP TRANSPORTER LARGE PERMEASE PROTEIN DCTM"/>
    <property type="match status" value="1"/>
</dbReference>
<dbReference type="EMBL" id="FOZW01000008">
    <property type="protein sequence ID" value="SFT01284.1"/>
    <property type="molecule type" value="Genomic_DNA"/>
</dbReference>
<feature type="transmembrane region" description="Helical" evidence="7">
    <location>
        <begin position="102"/>
        <end position="124"/>
    </location>
</feature>
<proteinExistence type="inferred from homology"/>
<evidence type="ECO:0000256" key="2">
    <source>
        <dbReference type="ARBA" id="ARBA00022475"/>
    </source>
</evidence>
<dbReference type="OrthoDB" id="9790209at2"/>
<feature type="transmembrane region" description="Helical" evidence="7">
    <location>
        <begin position="282"/>
        <end position="303"/>
    </location>
</feature>
<reference evidence="10" key="1">
    <citation type="submission" date="2016-10" db="EMBL/GenBank/DDBJ databases">
        <authorList>
            <person name="Varghese N."/>
            <person name="Submissions S."/>
        </authorList>
    </citation>
    <scope>NUCLEOTIDE SEQUENCE [LARGE SCALE GENOMIC DNA]</scope>
    <source>
        <strain evidence="10">DSM 26894</strain>
    </source>
</reference>
<evidence type="ECO:0000313" key="10">
    <source>
        <dbReference type="Proteomes" id="UP000199392"/>
    </source>
</evidence>
<keyword evidence="7" id="KW-0813">Transport</keyword>
<dbReference type="AlphaFoldDB" id="A0A1I6UIV7"/>
<dbReference type="STRING" id="311180.SAMN04488050_10866"/>
<comment type="caution">
    <text evidence="7">Lacks conserved residue(s) required for the propagation of feature annotation.</text>
</comment>
<evidence type="ECO:0000256" key="1">
    <source>
        <dbReference type="ARBA" id="ARBA00004429"/>
    </source>
</evidence>
<feature type="transmembrane region" description="Helical" evidence="7">
    <location>
        <begin position="60"/>
        <end position="82"/>
    </location>
</feature>
<keyword evidence="4 7" id="KW-0812">Transmembrane</keyword>
<evidence type="ECO:0000256" key="3">
    <source>
        <dbReference type="ARBA" id="ARBA00022519"/>
    </source>
</evidence>
<dbReference type="NCBIfam" id="TIGR00786">
    <property type="entry name" value="dctM"/>
    <property type="match status" value="1"/>
</dbReference>
<feature type="transmembrane region" description="Helical" evidence="7">
    <location>
        <begin position="176"/>
        <end position="198"/>
    </location>
</feature>
<dbReference type="InterPro" id="IPR004681">
    <property type="entry name" value="TRAP_DctM"/>
</dbReference>
<organism evidence="9 10">
    <name type="scientific">Alloyangia pacifica</name>
    <dbReference type="NCBI Taxonomy" id="311180"/>
    <lineage>
        <taxon>Bacteria</taxon>
        <taxon>Pseudomonadati</taxon>
        <taxon>Pseudomonadota</taxon>
        <taxon>Alphaproteobacteria</taxon>
        <taxon>Rhodobacterales</taxon>
        <taxon>Roseobacteraceae</taxon>
        <taxon>Alloyangia</taxon>
    </lineage>
</organism>
<feature type="transmembrane region" description="Helical" evidence="7">
    <location>
        <begin position="411"/>
        <end position="436"/>
    </location>
</feature>
<dbReference type="Pfam" id="PF06808">
    <property type="entry name" value="DctM"/>
    <property type="match status" value="1"/>
</dbReference>
<dbReference type="GO" id="GO:0005886">
    <property type="term" value="C:plasma membrane"/>
    <property type="evidence" value="ECO:0007669"/>
    <property type="project" value="UniProtKB-SubCell"/>
</dbReference>
<feature type="transmembrane region" description="Helical" evidence="7">
    <location>
        <begin position="365"/>
        <end position="391"/>
    </location>
</feature>
<feature type="transmembrane region" description="Helical" evidence="7">
    <location>
        <begin position="6"/>
        <end position="39"/>
    </location>
</feature>
<dbReference type="GO" id="GO:0022857">
    <property type="term" value="F:transmembrane transporter activity"/>
    <property type="evidence" value="ECO:0007669"/>
    <property type="project" value="UniProtKB-UniRule"/>
</dbReference>
<comment type="subunit">
    <text evidence="7">The complex comprises the extracytoplasmic solute receptor protein and the two transmembrane proteins.</text>
</comment>
<keyword evidence="5 7" id="KW-1133">Transmembrane helix</keyword>